<dbReference type="OrthoDB" id="2139295at2759"/>
<protein>
    <submittedName>
        <fullName evidence="1">Uncharacterized protein</fullName>
    </submittedName>
</protein>
<gene>
    <name evidence="1" type="ORF">BCR36DRAFT_584226</name>
</gene>
<reference evidence="1 2" key="1">
    <citation type="submission" date="2016-08" db="EMBL/GenBank/DDBJ databases">
        <title>Genomes of anaerobic fungi encode conserved fungal cellulosomes for biomass hydrolysis.</title>
        <authorList>
            <consortium name="DOE Joint Genome Institute"/>
            <person name="Haitjema C.H."/>
            <person name="Gilmore S.P."/>
            <person name="Henske J.K."/>
            <person name="Solomon K.V."/>
            <person name="De Groot R."/>
            <person name="Kuo A."/>
            <person name="Mondo S.J."/>
            <person name="Salamov A.A."/>
            <person name="Labutti K."/>
            <person name="Zhao Z."/>
            <person name="Chiniquy J."/>
            <person name="Barry K."/>
            <person name="Brewer H.M."/>
            <person name="Purvine S.O."/>
            <person name="Wright A.T."/>
            <person name="Boxma B."/>
            <person name="Van Alen T."/>
            <person name="Hackstein J.H."/>
            <person name="Baker S.E."/>
            <person name="Grigoriev I.V."/>
            <person name="O'Malley M.A."/>
        </authorList>
    </citation>
    <scope>NUCLEOTIDE SEQUENCE [LARGE SCALE GENOMIC DNA]</scope>
    <source>
        <strain evidence="2">finn</strain>
    </source>
</reference>
<sequence length="206" mass="22472">MASQCNRDIECLTKNAQITFIGQVETREDTNTKYFAATVRPLCNMYSNSGSITNDEFNRAIRIGGFGNHAGGSCQAEVGNVGEVGIFFVHVNNTVANGGIRTFGLYDPCYGAFANTTDNYIQLTKLVYSENYTPVGPLCPMVSQDQEHIYIDGNSYDKKVDLNQNTNSNGGSIDLESTDSSDATKTIVMTSSALLVLFAFFSQLFL</sequence>
<comment type="caution">
    <text evidence="1">The sequence shown here is derived from an EMBL/GenBank/DDBJ whole genome shotgun (WGS) entry which is preliminary data.</text>
</comment>
<dbReference type="Proteomes" id="UP000193719">
    <property type="component" value="Unassembled WGS sequence"/>
</dbReference>
<name>A0A1Y1V8R5_9FUNG</name>
<evidence type="ECO:0000313" key="2">
    <source>
        <dbReference type="Proteomes" id="UP000193719"/>
    </source>
</evidence>
<keyword evidence="2" id="KW-1185">Reference proteome</keyword>
<organism evidence="1 2">
    <name type="scientific">Piromyces finnis</name>
    <dbReference type="NCBI Taxonomy" id="1754191"/>
    <lineage>
        <taxon>Eukaryota</taxon>
        <taxon>Fungi</taxon>
        <taxon>Fungi incertae sedis</taxon>
        <taxon>Chytridiomycota</taxon>
        <taxon>Chytridiomycota incertae sedis</taxon>
        <taxon>Neocallimastigomycetes</taxon>
        <taxon>Neocallimastigales</taxon>
        <taxon>Neocallimastigaceae</taxon>
        <taxon>Piromyces</taxon>
    </lineage>
</organism>
<proteinExistence type="predicted"/>
<evidence type="ECO:0000313" key="1">
    <source>
        <dbReference type="EMBL" id="ORX48659.1"/>
    </source>
</evidence>
<accession>A0A1Y1V8R5</accession>
<dbReference type="EMBL" id="MCFH01000026">
    <property type="protein sequence ID" value="ORX48659.1"/>
    <property type="molecule type" value="Genomic_DNA"/>
</dbReference>
<reference evidence="1 2" key="2">
    <citation type="submission" date="2016-08" db="EMBL/GenBank/DDBJ databases">
        <title>Pervasive Adenine N6-methylation of Active Genes in Fungi.</title>
        <authorList>
            <consortium name="DOE Joint Genome Institute"/>
            <person name="Mondo S.J."/>
            <person name="Dannebaum R.O."/>
            <person name="Kuo R.C."/>
            <person name="Labutti K."/>
            <person name="Haridas S."/>
            <person name="Kuo A."/>
            <person name="Salamov A."/>
            <person name="Ahrendt S.R."/>
            <person name="Lipzen A."/>
            <person name="Sullivan W."/>
            <person name="Andreopoulos W.B."/>
            <person name="Clum A."/>
            <person name="Lindquist E."/>
            <person name="Daum C."/>
            <person name="Ramamoorthy G.K."/>
            <person name="Gryganskyi A."/>
            <person name="Culley D."/>
            <person name="Magnuson J.K."/>
            <person name="James T.Y."/>
            <person name="O'Malley M.A."/>
            <person name="Stajich J.E."/>
            <person name="Spatafora J.W."/>
            <person name="Visel A."/>
            <person name="Grigoriev I.V."/>
        </authorList>
    </citation>
    <scope>NUCLEOTIDE SEQUENCE [LARGE SCALE GENOMIC DNA]</scope>
    <source>
        <strain evidence="2">finn</strain>
    </source>
</reference>
<dbReference type="AlphaFoldDB" id="A0A1Y1V8R5"/>